<dbReference type="EMBL" id="JAVEPI010000005">
    <property type="protein sequence ID" value="KAK1441923.1"/>
    <property type="molecule type" value="Genomic_DNA"/>
</dbReference>
<dbReference type="AlphaFoldDB" id="A0AAD8LM22"/>
<evidence type="ECO:0000256" key="1">
    <source>
        <dbReference type="SAM" id="MobiDB-lite"/>
    </source>
</evidence>
<gene>
    <name evidence="2" type="ORF">BgAZ_502550</name>
</gene>
<proteinExistence type="predicted"/>
<sequence length="266" mass="29435">MDDFGFGVLGSIFASSGIKNDEAETKQKTTPRSDPFAEYTPPDIANFHQTAQAKQPKNNFVDTLLPVKVGQILENIVDGNQKLTLYNQPVGGICIIGQIKSVEKLTSAVHFQLADETGDITVNYTQNGFDANQGDYAQVVGSLVMLAADNYYVEAQHVMLMEVDGAGYKDVLKYHNVCVAHAAFHIDMAAKLKLQNKHSGKIVELPGQRRDTVAFEEITQVELGELYDHITEPVERLVLQYLKSRPDTLAKRSEIISCLSQKYVGK</sequence>
<dbReference type="Gene3D" id="2.40.50.140">
    <property type="entry name" value="Nucleic acid-binding proteins"/>
    <property type="match status" value="1"/>
</dbReference>
<dbReference type="Proteomes" id="UP001230268">
    <property type="component" value="Unassembled WGS sequence"/>
</dbReference>
<protein>
    <recommendedName>
        <fullName evidence="4">OB domain-containing protein</fullName>
    </recommendedName>
</protein>
<dbReference type="SUPFAM" id="SSF50249">
    <property type="entry name" value="Nucleic acid-binding proteins"/>
    <property type="match status" value="1"/>
</dbReference>
<name>A0AAD8LM22_BABGI</name>
<comment type="caution">
    <text evidence="2">The sequence shown here is derived from an EMBL/GenBank/DDBJ whole genome shotgun (WGS) entry which is preliminary data.</text>
</comment>
<accession>A0AAD8LM22</accession>
<dbReference type="InterPro" id="IPR012340">
    <property type="entry name" value="NA-bd_OB-fold"/>
</dbReference>
<evidence type="ECO:0008006" key="4">
    <source>
        <dbReference type="Google" id="ProtNLM"/>
    </source>
</evidence>
<organism evidence="2 3">
    <name type="scientific">Babesia gibsoni</name>
    <dbReference type="NCBI Taxonomy" id="33632"/>
    <lineage>
        <taxon>Eukaryota</taxon>
        <taxon>Sar</taxon>
        <taxon>Alveolata</taxon>
        <taxon>Apicomplexa</taxon>
        <taxon>Aconoidasida</taxon>
        <taxon>Piroplasmida</taxon>
        <taxon>Babesiidae</taxon>
        <taxon>Babesia</taxon>
    </lineage>
</organism>
<evidence type="ECO:0000313" key="3">
    <source>
        <dbReference type="Proteomes" id="UP001230268"/>
    </source>
</evidence>
<reference evidence="2" key="1">
    <citation type="submission" date="2023-08" db="EMBL/GenBank/DDBJ databases">
        <title>Draft sequence of the Babesia gibsoni genome.</title>
        <authorList>
            <person name="Yamagishi J.Y."/>
            <person name="Xuan X.X."/>
        </authorList>
    </citation>
    <scope>NUCLEOTIDE SEQUENCE</scope>
    <source>
        <strain evidence="2">Azabu</strain>
    </source>
</reference>
<keyword evidence="3" id="KW-1185">Reference proteome</keyword>
<feature type="region of interest" description="Disordered" evidence="1">
    <location>
        <begin position="20"/>
        <end position="41"/>
    </location>
</feature>
<evidence type="ECO:0000313" key="2">
    <source>
        <dbReference type="EMBL" id="KAK1441923.1"/>
    </source>
</evidence>